<keyword evidence="3" id="KW-1185">Reference proteome</keyword>
<protein>
    <submittedName>
        <fullName evidence="2">Uncharacterized protein</fullName>
    </submittedName>
</protein>
<organism evidence="2 3">
    <name type="scientific">Morus notabilis</name>
    <dbReference type="NCBI Taxonomy" id="981085"/>
    <lineage>
        <taxon>Eukaryota</taxon>
        <taxon>Viridiplantae</taxon>
        <taxon>Streptophyta</taxon>
        <taxon>Embryophyta</taxon>
        <taxon>Tracheophyta</taxon>
        <taxon>Spermatophyta</taxon>
        <taxon>Magnoliopsida</taxon>
        <taxon>eudicotyledons</taxon>
        <taxon>Gunneridae</taxon>
        <taxon>Pentapetalae</taxon>
        <taxon>rosids</taxon>
        <taxon>fabids</taxon>
        <taxon>Rosales</taxon>
        <taxon>Moraceae</taxon>
        <taxon>Moreae</taxon>
        <taxon>Morus</taxon>
    </lineage>
</organism>
<dbReference type="Gene3D" id="1.25.40.20">
    <property type="entry name" value="Ankyrin repeat-containing domain"/>
    <property type="match status" value="1"/>
</dbReference>
<evidence type="ECO:0000313" key="2">
    <source>
        <dbReference type="EMBL" id="EXB64221.1"/>
    </source>
</evidence>
<evidence type="ECO:0000256" key="1">
    <source>
        <dbReference type="SAM" id="MobiDB-lite"/>
    </source>
</evidence>
<sequence>MEITTANIEDVKKELFANVMKGDWKKVVRKYKEDVRAQKLKISRSGHTALHLAVSDAEEDVVEEMVEAIKMNPRNSKKDGFEALSIGNERGHTALHFAAGMGNLRMCKCIASVDPLLIGVRNNKGETPLFWAVLYGAPPQAFFCLNEMCSSEEGYSYCRRKDGQTILHCAIFGEDFELALQIISLYKGQLVNLVDEDGISPLYTLASKPSCFRSGIYVDHPKMKSLDAKDTENYSYPENYKVFVNLILVMKKVFQIVTTIGLGRTRSKTDIENPADQEHKDHTGNQSFRRAQGPPDFIPANNATCFELGRSLYKGFLVIFGYGVDPNSSS</sequence>
<name>W9R1S6_9ROSA</name>
<dbReference type="InterPro" id="IPR002110">
    <property type="entry name" value="Ankyrin_rpt"/>
</dbReference>
<dbReference type="eggNOG" id="KOG0504">
    <property type="taxonomic scope" value="Eukaryota"/>
</dbReference>
<dbReference type="PANTHER" id="PTHR24121:SF15">
    <property type="entry name" value="ANKYRIN REPEAT PROTEIN"/>
    <property type="match status" value="1"/>
</dbReference>
<dbReference type="Proteomes" id="UP000030645">
    <property type="component" value="Unassembled WGS sequence"/>
</dbReference>
<dbReference type="EMBL" id="KE344496">
    <property type="protein sequence ID" value="EXB64221.1"/>
    <property type="molecule type" value="Genomic_DNA"/>
</dbReference>
<reference evidence="3" key="1">
    <citation type="submission" date="2013-01" db="EMBL/GenBank/DDBJ databases">
        <title>Draft Genome Sequence of a Mulberry Tree, Morus notabilis C.K. Schneid.</title>
        <authorList>
            <person name="He N."/>
            <person name="Zhao S."/>
        </authorList>
    </citation>
    <scope>NUCLEOTIDE SEQUENCE</scope>
</reference>
<proteinExistence type="predicted"/>
<accession>W9R1S6</accession>
<dbReference type="Pfam" id="PF12796">
    <property type="entry name" value="Ank_2"/>
    <property type="match status" value="1"/>
</dbReference>
<gene>
    <name evidence="2" type="ORF">L484_002354</name>
</gene>
<dbReference type="PANTHER" id="PTHR24121">
    <property type="entry name" value="NO MECHANORECEPTOR POTENTIAL C, ISOFORM D-RELATED"/>
    <property type="match status" value="1"/>
</dbReference>
<feature type="compositionally biased region" description="Basic and acidic residues" evidence="1">
    <location>
        <begin position="268"/>
        <end position="283"/>
    </location>
</feature>
<dbReference type="STRING" id="981085.W9R1S6"/>
<feature type="region of interest" description="Disordered" evidence="1">
    <location>
        <begin position="268"/>
        <end position="296"/>
    </location>
</feature>
<dbReference type="InterPro" id="IPR036770">
    <property type="entry name" value="Ankyrin_rpt-contain_sf"/>
</dbReference>
<dbReference type="SUPFAM" id="SSF48403">
    <property type="entry name" value="Ankyrin repeat"/>
    <property type="match status" value="1"/>
</dbReference>
<dbReference type="AlphaFoldDB" id="W9R1S6"/>
<evidence type="ECO:0000313" key="3">
    <source>
        <dbReference type="Proteomes" id="UP000030645"/>
    </source>
</evidence>
<dbReference type="SMART" id="SM00248">
    <property type="entry name" value="ANK"/>
    <property type="match status" value="4"/>
</dbReference>